<dbReference type="Proteomes" id="UP001497382">
    <property type="component" value="Unassembled WGS sequence"/>
</dbReference>
<sequence length="219" mass="25810">MKKQILKRSMAYVDNEESPTRRSENIDIENISTSNSEIEEEFVCHRNNCDVEENPLNIMDDNDIAENPMLNIENIDFEDSRDLQLLNDMRSSLSRRKEKFTSLLQVLGELLDIYNSIFYYSTYIKERQISTNELIFLRITCGLLNIYEHITTLRSYLSPIESQIEYLDAIFERSPRIFKVLFENRMEQLGHMLEKFKTDTLSIAGILLHVIHECDELLV</sequence>
<gene>
    <name evidence="1" type="ORF">LARSCL_LOCUS20168</name>
</gene>
<evidence type="ECO:0000313" key="1">
    <source>
        <dbReference type="EMBL" id="CAL1297204.1"/>
    </source>
</evidence>
<accession>A0AAV2BMT3</accession>
<proteinExistence type="predicted"/>
<protein>
    <submittedName>
        <fullName evidence="1">Uncharacterized protein</fullName>
    </submittedName>
</protein>
<keyword evidence="2" id="KW-1185">Reference proteome</keyword>
<organism evidence="1 2">
    <name type="scientific">Larinioides sclopetarius</name>
    <dbReference type="NCBI Taxonomy" id="280406"/>
    <lineage>
        <taxon>Eukaryota</taxon>
        <taxon>Metazoa</taxon>
        <taxon>Ecdysozoa</taxon>
        <taxon>Arthropoda</taxon>
        <taxon>Chelicerata</taxon>
        <taxon>Arachnida</taxon>
        <taxon>Araneae</taxon>
        <taxon>Araneomorphae</taxon>
        <taxon>Entelegynae</taxon>
        <taxon>Araneoidea</taxon>
        <taxon>Araneidae</taxon>
        <taxon>Larinioides</taxon>
    </lineage>
</organism>
<comment type="caution">
    <text evidence="1">The sequence shown here is derived from an EMBL/GenBank/DDBJ whole genome shotgun (WGS) entry which is preliminary data.</text>
</comment>
<reference evidence="1 2" key="1">
    <citation type="submission" date="2024-04" db="EMBL/GenBank/DDBJ databases">
        <authorList>
            <person name="Rising A."/>
            <person name="Reimegard J."/>
            <person name="Sonavane S."/>
            <person name="Akerstrom W."/>
            <person name="Nylinder S."/>
            <person name="Hedman E."/>
            <person name="Kallberg Y."/>
        </authorList>
    </citation>
    <scope>NUCLEOTIDE SEQUENCE [LARGE SCALE GENOMIC DNA]</scope>
</reference>
<dbReference type="EMBL" id="CAXIEN010000417">
    <property type="protein sequence ID" value="CAL1297204.1"/>
    <property type="molecule type" value="Genomic_DNA"/>
</dbReference>
<dbReference type="AlphaFoldDB" id="A0AAV2BMT3"/>
<evidence type="ECO:0000313" key="2">
    <source>
        <dbReference type="Proteomes" id="UP001497382"/>
    </source>
</evidence>
<name>A0AAV2BMT3_9ARAC</name>